<dbReference type="Proteomes" id="UP000830671">
    <property type="component" value="Chromosome 6"/>
</dbReference>
<dbReference type="GeneID" id="73346508"/>
<evidence type="ECO:0000313" key="3">
    <source>
        <dbReference type="Proteomes" id="UP000830671"/>
    </source>
</evidence>
<gene>
    <name evidence="2" type="ORF">CLUP02_12534</name>
</gene>
<keyword evidence="1" id="KW-1133">Transmembrane helix</keyword>
<name>A0A9Q8T2F0_9PEZI</name>
<dbReference type="AlphaFoldDB" id="A0A9Q8T2F0"/>
<keyword evidence="1" id="KW-0812">Transmembrane</keyword>
<protein>
    <submittedName>
        <fullName evidence="2">Uncharacterized protein</fullName>
    </submittedName>
</protein>
<keyword evidence="1" id="KW-0472">Membrane</keyword>
<feature type="transmembrane region" description="Helical" evidence="1">
    <location>
        <begin position="55"/>
        <end position="78"/>
    </location>
</feature>
<proteinExistence type="predicted"/>
<sequence>MHTSATRTSIGAVVILVALPQVLDISPHGLAGGWRLGFILFLWVRLCPDSSVRYGQLFCAALFLWVYIFHRIGTSLLLSHERRMESGQGYHESGRFGWSSLTLSSTGLARHGIHYFCVLRHGWPTSEGVLSSSNRCSRSECFDDAQ</sequence>
<keyword evidence="3" id="KW-1185">Reference proteome</keyword>
<organism evidence="2 3">
    <name type="scientific">Colletotrichum lupini</name>
    <dbReference type="NCBI Taxonomy" id="145971"/>
    <lineage>
        <taxon>Eukaryota</taxon>
        <taxon>Fungi</taxon>
        <taxon>Dikarya</taxon>
        <taxon>Ascomycota</taxon>
        <taxon>Pezizomycotina</taxon>
        <taxon>Sordariomycetes</taxon>
        <taxon>Hypocreomycetidae</taxon>
        <taxon>Glomerellales</taxon>
        <taxon>Glomerellaceae</taxon>
        <taxon>Colletotrichum</taxon>
        <taxon>Colletotrichum acutatum species complex</taxon>
    </lineage>
</organism>
<dbReference type="KEGG" id="clup:CLUP02_12534"/>
<reference evidence="2" key="1">
    <citation type="journal article" date="2021" name="Mol. Plant Microbe Interact.">
        <title>Complete Genome Sequence of the Plant-Pathogenic Fungus Colletotrichum lupini.</title>
        <authorList>
            <person name="Baroncelli R."/>
            <person name="Pensec F."/>
            <person name="Da Lio D."/>
            <person name="Boufleur T."/>
            <person name="Vicente I."/>
            <person name="Sarrocco S."/>
            <person name="Picot A."/>
            <person name="Baraldi E."/>
            <person name="Sukno S."/>
            <person name="Thon M."/>
            <person name="Le Floch G."/>
        </authorList>
    </citation>
    <scope>NUCLEOTIDE SEQUENCE</scope>
    <source>
        <strain evidence="2">IMI 504893</strain>
    </source>
</reference>
<dbReference type="RefSeq" id="XP_049148643.1">
    <property type="nucleotide sequence ID" value="XM_049291498.1"/>
</dbReference>
<evidence type="ECO:0000313" key="2">
    <source>
        <dbReference type="EMBL" id="UQC87032.1"/>
    </source>
</evidence>
<accession>A0A9Q8T2F0</accession>
<evidence type="ECO:0000256" key="1">
    <source>
        <dbReference type="SAM" id="Phobius"/>
    </source>
</evidence>
<dbReference type="EMBL" id="CP019478">
    <property type="protein sequence ID" value="UQC87032.1"/>
    <property type="molecule type" value="Genomic_DNA"/>
</dbReference>